<sequence length="217" mass="25360">MSKQADPLMFWLEQEPSINSEDTMVFLPADTPTDNTLNKYNYQLSKKGQTRKHRTLSRLRAYEMEKIAMQQRTPHTRNGRTRPLVKLEVIKGEEFLKSHKHDFMELFQMTEKYQAGDRIVNTAIYPDSEMHLEERDHSHAKVLHLKNTAVIEEYEKEFYKFRSEILQEAKDNVGHHPHTAPPSSPSTARPSGSPPHPPKMSNRDPRSFITDPRRPQQ</sequence>
<organism evidence="2">
    <name type="scientific">Mucor ambiguus</name>
    <dbReference type="NCBI Taxonomy" id="91626"/>
    <lineage>
        <taxon>Eukaryota</taxon>
        <taxon>Fungi</taxon>
        <taxon>Fungi incertae sedis</taxon>
        <taxon>Mucoromycota</taxon>
        <taxon>Mucoromycotina</taxon>
        <taxon>Mucoromycetes</taxon>
        <taxon>Mucorales</taxon>
        <taxon>Mucorineae</taxon>
        <taxon>Mucoraceae</taxon>
        <taxon>Mucor</taxon>
    </lineage>
</organism>
<dbReference type="AlphaFoldDB" id="A0A0C9LPH8"/>
<protein>
    <submittedName>
        <fullName evidence="2">Uncharacterized protein</fullName>
    </submittedName>
</protein>
<feature type="region of interest" description="Disordered" evidence="1">
    <location>
        <begin position="171"/>
        <end position="217"/>
    </location>
</feature>
<accession>A0A0C9LPH8</accession>
<reference evidence="2" key="1">
    <citation type="submission" date="2014-09" db="EMBL/GenBank/DDBJ databases">
        <title>Draft genome sequence of an oleaginous Mucoromycotina fungus Mucor ambiguus NBRC6742.</title>
        <authorList>
            <person name="Takeda I."/>
            <person name="Yamane N."/>
            <person name="Morita T."/>
            <person name="Tamano K."/>
            <person name="Machida M."/>
            <person name="Baker S."/>
            <person name="Koike H."/>
        </authorList>
    </citation>
    <scope>NUCLEOTIDE SEQUENCE</scope>
    <source>
        <strain evidence="2">NBRC 6742</strain>
    </source>
</reference>
<dbReference type="EMBL" id="DF836291">
    <property type="protein sequence ID" value="GAN00810.1"/>
    <property type="molecule type" value="Genomic_DNA"/>
</dbReference>
<keyword evidence="3" id="KW-1185">Reference proteome</keyword>
<name>A0A0C9LPH8_9FUNG</name>
<dbReference type="Proteomes" id="UP000053815">
    <property type="component" value="Unassembled WGS sequence"/>
</dbReference>
<evidence type="ECO:0000313" key="3">
    <source>
        <dbReference type="Proteomes" id="UP000053815"/>
    </source>
</evidence>
<feature type="compositionally biased region" description="Basic and acidic residues" evidence="1">
    <location>
        <begin position="201"/>
        <end position="217"/>
    </location>
</feature>
<gene>
    <name evidence="2" type="ORF">MAM1_0002c00234</name>
</gene>
<dbReference type="OrthoDB" id="2287505at2759"/>
<evidence type="ECO:0000256" key="1">
    <source>
        <dbReference type="SAM" id="MobiDB-lite"/>
    </source>
</evidence>
<evidence type="ECO:0000313" key="2">
    <source>
        <dbReference type="EMBL" id="GAN00810.1"/>
    </source>
</evidence>
<proteinExistence type="predicted"/>